<evidence type="ECO:0000313" key="2">
    <source>
        <dbReference type="Proteomes" id="UP001234297"/>
    </source>
</evidence>
<name>A0ACC2MKK4_PERAE</name>
<organism evidence="1 2">
    <name type="scientific">Persea americana</name>
    <name type="common">Avocado</name>
    <dbReference type="NCBI Taxonomy" id="3435"/>
    <lineage>
        <taxon>Eukaryota</taxon>
        <taxon>Viridiplantae</taxon>
        <taxon>Streptophyta</taxon>
        <taxon>Embryophyta</taxon>
        <taxon>Tracheophyta</taxon>
        <taxon>Spermatophyta</taxon>
        <taxon>Magnoliopsida</taxon>
        <taxon>Magnoliidae</taxon>
        <taxon>Laurales</taxon>
        <taxon>Lauraceae</taxon>
        <taxon>Persea</taxon>
    </lineage>
</organism>
<sequence length="918" mass="102500">MVQRKVVNKLGIQVESSKKYAASEKLSTALKPCYQHQDGKNKGGGDIKKKMKRSRSIKLMDVESLRPPPRQDQSRFKKLPVIDVSNITASQKKTSPLVKTLDCSPNYMKPTSSSYARKERLHLQVSPQSQTSDKNKSPENFTSSKPSLGLKPMKVLKRNCSLKPVRSSMKKSYGVASYHPKLNASRATCSSTLKDSKFPAYVDLHPEGTELEGTSVMKVCPYTYCSLNGHLHAALPPLKRFLSARRRLLKTQKSMKLKVLSSPQQKNSGGRKKETVTGQMGFDGDPVTGSAVSIMLKEVHPDFFVEIFAKPRGEKAESENYSDADTHNSASEFSISDSTKVLIASSESAETNMEDDGVPESQLTKNLGHNNGIFTPEMDVSMKFPEAIEFDQEVLVWDTDNLADWIEADQVKTSYKCWKETETISEGMDKDKSVSDATDMDWEEGAPDFDNGTDYSAFSEDGSVSLTSHVPGNEAYHDLTGDPADSIRANEVVLEEANTIQVHKEDAESFINYESNDFKLDGDENLVIYEVCDAVNGMNHNQPSEAEPLSQETNDESKANPEQEKNDYMYEHASVGDDTKGSLDQPICTIGMKSLEYHTETEQGAVKKHQSSDNRHSATYSKIPELNETDDSNGLLKIQISDFSETGQDTANADRTNMDAEVCQCHDGCRNHENRCKEEAMIDLSSITPDKSFPPASLCTFDAQPVVHNMEENQDSEKDQGKLGYHYISKSTCFEECNDKEKYRSTSAEDCIRTSDKMQLEEKTMTNAEKAYVPPNIKSSEKDEAITNAGSNSDKPLPETVSNLQWKQNKVGKRPIENCDQLKKFNPRPPRYLLPEPDPEAEKVDLRHQMMDERKNAEEWMIDYALQKTVTKLAPARKRRAHSGLQLIAIIQGLSMCHTLTPHNEAVGTGSKLNKNNS</sequence>
<comment type="caution">
    <text evidence="1">The sequence shown here is derived from an EMBL/GenBank/DDBJ whole genome shotgun (WGS) entry which is preliminary data.</text>
</comment>
<evidence type="ECO:0000313" key="1">
    <source>
        <dbReference type="EMBL" id="KAJ8646270.1"/>
    </source>
</evidence>
<accession>A0ACC2MKK4</accession>
<keyword evidence="2" id="KW-1185">Reference proteome</keyword>
<gene>
    <name evidence="1" type="ORF">MRB53_008018</name>
</gene>
<reference evidence="1 2" key="1">
    <citation type="journal article" date="2022" name="Hortic Res">
        <title>A haplotype resolved chromosomal level avocado genome allows analysis of novel avocado genes.</title>
        <authorList>
            <person name="Nath O."/>
            <person name="Fletcher S.J."/>
            <person name="Hayward A."/>
            <person name="Shaw L.M."/>
            <person name="Masouleh A.K."/>
            <person name="Furtado A."/>
            <person name="Henry R.J."/>
            <person name="Mitter N."/>
        </authorList>
    </citation>
    <scope>NUCLEOTIDE SEQUENCE [LARGE SCALE GENOMIC DNA]</scope>
    <source>
        <strain evidence="2">cv. Hass</strain>
    </source>
</reference>
<dbReference type="EMBL" id="CM056810">
    <property type="protein sequence ID" value="KAJ8646270.1"/>
    <property type="molecule type" value="Genomic_DNA"/>
</dbReference>
<dbReference type="Proteomes" id="UP001234297">
    <property type="component" value="Chromosome 2"/>
</dbReference>
<protein>
    <submittedName>
        <fullName evidence="1">Uncharacterized protein</fullName>
    </submittedName>
</protein>
<proteinExistence type="predicted"/>